<protein>
    <submittedName>
        <fullName evidence="1">Uncharacterized protein</fullName>
    </submittedName>
</protein>
<dbReference type="Proteomes" id="UP000005959">
    <property type="component" value="Unassembled WGS sequence"/>
</dbReference>
<evidence type="ECO:0000313" key="2">
    <source>
        <dbReference type="Proteomes" id="UP000005959"/>
    </source>
</evidence>
<gene>
    <name evidence="1" type="ORF">HMPREF0454_03670</name>
</gene>
<dbReference type="EMBL" id="AGCI01000088">
    <property type="protein sequence ID" value="EHM39779.1"/>
    <property type="molecule type" value="Genomic_DNA"/>
</dbReference>
<reference evidence="1 2" key="1">
    <citation type="submission" date="2011-08" db="EMBL/GenBank/DDBJ databases">
        <authorList>
            <person name="Weinstock G."/>
            <person name="Sodergren E."/>
            <person name="Clifton S."/>
            <person name="Fulton L."/>
            <person name="Fulton B."/>
            <person name="Courtney L."/>
            <person name="Fronick C."/>
            <person name="Harrison M."/>
            <person name="Strong C."/>
            <person name="Farmer C."/>
            <person name="Delahaunty K."/>
            <person name="Markovic C."/>
            <person name="Hall O."/>
            <person name="Minx P."/>
            <person name="Tomlinson C."/>
            <person name="Mitreva M."/>
            <person name="Hou S."/>
            <person name="Chen J."/>
            <person name="Wollam A."/>
            <person name="Pepin K.H."/>
            <person name="Johnson M."/>
            <person name="Bhonagiri V."/>
            <person name="Zhang X."/>
            <person name="Suruliraj S."/>
            <person name="Warren W."/>
            <person name="Chinwalla A."/>
            <person name="Mardis E.R."/>
            <person name="Wilson R.K."/>
        </authorList>
    </citation>
    <scope>NUCLEOTIDE SEQUENCE [LARGE SCALE GENOMIC DNA]</scope>
    <source>
        <strain evidence="1 2">ATCC 51873</strain>
    </source>
</reference>
<organism evidence="1 2">
    <name type="scientific">Hafnia alvei ATCC 51873</name>
    <dbReference type="NCBI Taxonomy" id="1002364"/>
    <lineage>
        <taxon>Bacteria</taxon>
        <taxon>Pseudomonadati</taxon>
        <taxon>Pseudomonadota</taxon>
        <taxon>Gammaproteobacteria</taxon>
        <taxon>Enterobacterales</taxon>
        <taxon>Hafniaceae</taxon>
        <taxon>Hafnia</taxon>
    </lineage>
</organism>
<dbReference type="AlphaFoldDB" id="G9YAP4"/>
<name>G9YAP4_HAFAL</name>
<proteinExistence type="predicted"/>
<dbReference type="HOGENOM" id="CLU_3310620_0_0_6"/>
<comment type="caution">
    <text evidence="1">The sequence shown here is derived from an EMBL/GenBank/DDBJ whole genome shotgun (WGS) entry which is preliminary data.</text>
</comment>
<sequence>MATLDVLFRERCYSCDIHLGTQNGCRKGMKYRIDSLKTE</sequence>
<accession>G9YAP4</accession>
<evidence type="ECO:0000313" key="1">
    <source>
        <dbReference type="EMBL" id="EHM39779.1"/>
    </source>
</evidence>